<comment type="similarity">
    <text evidence="1">Belongs to the protein kinase superfamily. CAMK Ser/Thr protein kinase family. NIM1 subfamily.</text>
</comment>
<evidence type="ECO:0000256" key="3">
    <source>
        <dbReference type="ARBA" id="ARBA00022527"/>
    </source>
</evidence>
<dbReference type="InterPro" id="IPR056275">
    <property type="entry name" value="UBA_Crd2"/>
</dbReference>
<dbReference type="GO" id="GO:0035556">
    <property type="term" value="P:intracellular signal transduction"/>
    <property type="evidence" value="ECO:0007669"/>
    <property type="project" value="TreeGrafter"/>
</dbReference>
<proteinExistence type="inferred from homology"/>
<dbReference type="KEGG" id="som:SOMG_01912"/>
<evidence type="ECO:0000256" key="8">
    <source>
        <dbReference type="ARBA" id="ARBA00022840"/>
    </source>
</evidence>
<evidence type="ECO:0000256" key="2">
    <source>
        <dbReference type="ARBA" id="ARBA00012513"/>
    </source>
</evidence>
<dbReference type="SUPFAM" id="SSF56112">
    <property type="entry name" value="Protein kinase-like (PK-like)"/>
    <property type="match status" value="1"/>
</dbReference>
<dbReference type="Pfam" id="PF00069">
    <property type="entry name" value="Pkinase"/>
    <property type="match status" value="1"/>
</dbReference>
<keyword evidence="3 13" id="KW-0723">Serine/threonine-protein kinase</keyword>
<dbReference type="EMBL" id="CP115611">
    <property type="protein sequence ID" value="WBW71192.1"/>
    <property type="molecule type" value="Genomic_DNA"/>
</dbReference>
<dbReference type="GeneID" id="80875394"/>
<dbReference type="InterPro" id="IPR000719">
    <property type="entry name" value="Prot_kinase_dom"/>
</dbReference>
<keyword evidence="5" id="KW-0808">Transferase</keyword>
<dbReference type="SMART" id="SM00220">
    <property type="entry name" value="S_TKc"/>
    <property type="match status" value="1"/>
</dbReference>
<dbReference type="InterPro" id="IPR011009">
    <property type="entry name" value="Kinase-like_dom_sf"/>
</dbReference>
<evidence type="ECO:0000256" key="6">
    <source>
        <dbReference type="ARBA" id="ARBA00022741"/>
    </source>
</evidence>
<dbReference type="Pfam" id="PF23149">
    <property type="entry name" value="UBA_Crd2"/>
    <property type="match status" value="1"/>
</dbReference>
<dbReference type="PANTHER" id="PTHR24346">
    <property type="entry name" value="MAP/MICROTUBULE AFFINITY-REGULATING KINASE"/>
    <property type="match status" value="1"/>
</dbReference>
<dbReference type="RefSeq" id="XP_056035435.1">
    <property type="nucleotide sequence ID" value="XM_056180705.1"/>
</dbReference>
<gene>
    <name evidence="13" type="primary">cdr2</name>
    <name evidence="13" type="ORF">SOMG_01912</name>
</gene>
<evidence type="ECO:0000256" key="9">
    <source>
        <dbReference type="ARBA" id="ARBA00047899"/>
    </source>
</evidence>
<dbReference type="InterPro" id="IPR043024">
    <property type="entry name" value="KA1_sf_fungal"/>
</dbReference>
<evidence type="ECO:0000256" key="10">
    <source>
        <dbReference type="ARBA" id="ARBA00048679"/>
    </source>
</evidence>
<evidence type="ECO:0000313" key="13">
    <source>
        <dbReference type="EMBL" id="WBW71192.1"/>
    </source>
</evidence>
<dbReference type="InterPro" id="IPR008271">
    <property type="entry name" value="Ser/Thr_kinase_AS"/>
</dbReference>
<dbReference type="GO" id="GO:0000226">
    <property type="term" value="P:microtubule cytoskeleton organization"/>
    <property type="evidence" value="ECO:0007669"/>
    <property type="project" value="TreeGrafter"/>
</dbReference>
<dbReference type="CDD" id="cd14081">
    <property type="entry name" value="STKc_BRSK1_2"/>
    <property type="match status" value="1"/>
</dbReference>
<keyword evidence="4" id="KW-0597">Phosphoprotein</keyword>
<evidence type="ECO:0000256" key="11">
    <source>
        <dbReference type="SAM" id="MobiDB-lite"/>
    </source>
</evidence>
<dbReference type="GO" id="GO:0005524">
    <property type="term" value="F:ATP binding"/>
    <property type="evidence" value="ECO:0007669"/>
    <property type="project" value="UniProtKB-KW"/>
</dbReference>
<evidence type="ECO:0000256" key="5">
    <source>
        <dbReference type="ARBA" id="ARBA00022679"/>
    </source>
</evidence>
<name>A0AAF0AU21_9SCHI</name>
<dbReference type="InterPro" id="IPR031850">
    <property type="entry name" value="Fungal_KA1_dom"/>
</dbReference>
<comment type="catalytic activity">
    <reaction evidence="10">
        <text>L-seryl-[protein] + ATP = O-phospho-L-seryl-[protein] + ADP + H(+)</text>
        <dbReference type="Rhea" id="RHEA:17989"/>
        <dbReference type="Rhea" id="RHEA-COMP:9863"/>
        <dbReference type="Rhea" id="RHEA-COMP:11604"/>
        <dbReference type="ChEBI" id="CHEBI:15378"/>
        <dbReference type="ChEBI" id="CHEBI:29999"/>
        <dbReference type="ChEBI" id="CHEBI:30616"/>
        <dbReference type="ChEBI" id="CHEBI:83421"/>
        <dbReference type="ChEBI" id="CHEBI:456216"/>
        <dbReference type="EC" id="2.7.11.1"/>
    </reaction>
</comment>
<dbReference type="AlphaFoldDB" id="A0AAF0AU21"/>
<dbReference type="EC" id="2.7.11.1" evidence="2"/>
<dbReference type="PANTHER" id="PTHR24346:SF76">
    <property type="entry name" value="NON-SPECIFIC SERINE_THREONINE PROTEIN KINASE"/>
    <property type="match status" value="1"/>
</dbReference>
<accession>A0AAF0AU21</accession>
<comment type="catalytic activity">
    <reaction evidence="9">
        <text>L-threonyl-[protein] + ATP = O-phospho-L-threonyl-[protein] + ADP + H(+)</text>
        <dbReference type="Rhea" id="RHEA:46608"/>
        <dbReference type="Rhea" id="RHEA-COMP:11060"/>
        <dbReference type="Rhea" id="RHEA-COMP:11605"/>
        <dbReference type="ChEBI" id="CHEBI:15378"/>
        <dbReference type="ChEBI" id="CHEBI:30013"/>
        <dbReference type="ChEBI" id="CHEBI:30616"/>
        <dbReference type="ChEBI" id="CHEBI:61977"/>
        <dbReference type="ChEBI" id="CHEBI:456216"/>
        <dbReference type="EC" id="2.7.11.1"/>
    </reaction>
</comment>
<dbReference type="PROSITE" id="PS00108">
    <property type="entry name" value="PROTEIN_KINASE_ST"/>
    <property type="match status" value="1"/>
</dbReference>
<keyword evidence="7 13" id="KW-0418">Kinase</keyword>
<dbReference type="FunFam" id="1.10.510.10:FF:000571">
    <property type="entry name" value="Maternal embryonic leucine zipper kinase"/>
    <property type="match status" value="1"/>
</dbReference>
<evidence type="ECO:0000256" key="1">
    <source>
        <dbReference type="ARBA" id="ARBA00010791"/>
    </source>
</evidence>
<keyword evidence="14" id="KW-1185">Reference proteome</keyword>
<feature type="domain" description="Protein kinase" evidence="12">
    <location>
        <begin position="10"/>
        <end position="262"/>
    </location>
</feature>
<dbReference type="Gene3D" id="3.30.310.220">
    <property type="entry name" value="Fungal kinase associated-1 domain"/>
    <property type="match status" value="1"/>
</dbReference>
<evidence type="ECO:0000256" key="4">
    <source>
        <dbReference type="ARBA" id="ARBA00022553"/>
    </source>
</evidence>
<feature type="region of interest" description="Disordered" evidence="11">
    <location>
        <begin position="486"/>
        <end position="514"/>
    </location>
</feature>
<keyword evidence="6" id="KW-0547">Nucleotide-binding</keyword>
<dbReference type="PROSITE" id="PS50011">
    <property type="entry name" value="PROTEIN_KINASE_DOM"/>
    <property type="match status" value="1"/>
</dbReference>
<dbReference type="Proteomes" id="UP001212411">
    <property type="component" value="Chromosome 1"/>
</dbReference>
<evidence type="ECO:0000313" key="14">
    <source>
        <dbReference type="Proteomes" id="UP001212411"/>
    </source>
</evidence>
<evidence type="ECO:0000259" key="12">
    <source>
        <dbReference type="PROSITE" id="PS50011"/>
    </source>
</evidence>
<dbReference type="GO" id="GO:0004674">
    <property type="term" value="F:protein serine/threonine kinase activity"/>
    <property type="evidence" value="ECO:0007669"/>
    <property type="project" value="UniProtKB-KW"/>
</dbReference>
<evidence type="ECO:0000256" key="7">
    <source>
        <dbReference type="ARBA" id="ARBA00022777"/>
    </source>
</evidence>
<sequence>MNAVSEVGPWELGLSLGSERQNSARLAKHKQTAQLAVVKPILGWSQYTPSQQKSMESELVLLRLIEHPNVLQLIDVITQQDQVYVVVEYMPGGELFDCMLRKGSFSEEVAAKFLWQILYGLEYCHKLHICHRDLKPENLFLDAHGSIKIAEFGMASVQLPGNLLQTSCGSPHYASPEIIMGRPYNGCASDIWSCGVILFALLSGRLPFDDDNIRSLLLKVCEGHFDMPSDISPQAQHLLYRMLDVNPSTRMTMEQIREHPFISYLAKPNISIPIVSAPIQPVDPLIIQHLSLLFCCSENPKSLYESLASQSPLLEKTLYTLLSRHLHPPTTAAIDRNRAVVNDLLGTEAAKNYILDEEDENMNENEKVVQGPSTTPFSTAYVTDPILRPATSASPFFPSMAGNGVKYPYSLNNHSSVFHRPATSTSAMHQVPKSVTPGLTTQYPHIPSAIPSLRSTANMQHSFAIPNSDPEGSGNRRAVSLDMSNDNTGNDTELPLKSATPFPYANGSTEIGPPKRRVVSRLSEYNGKAPMSYPSINSGNSKMARFQVSEPTPSNENHIHNQPFTSPSFAASRRVRSPSGERVISMDRVSSMGNYDCINVPKQRRQSLFTQSSSRRKVSGSPFQPKRSFLRRLFSSEPSCKCIYTSLSAAELEYEVLEVLRRWQLLGVGIADIFYDAVSVSISARIKRQNSLNLKGLRFRVSVLAEFFGSQAVFVLESGSSSTFDHLATEFQLIFEDKGFLDNLSPSHFQSVAPRPSSRFSVTNSPFAAFRQRYPIQS</sequence>
<dbReference type="CDD" id="cd12194">
    <property type="entry name" value="Kcc4p_like_C"/>
    <property type="match status" value="1"/>
</dbReference>
<dbReference type="Gene3D" id="1.10.510.10">
    <property type="entry name" value="Transferase(Phosphotransferase) domain 1"/>
    <property type="match status" value="1"/>
</dbReference>
<dbReference type="Pfam" id="PF16797">
    <property type="entry name" value="Fungal_KA1"/>
    <property type="match status" value="1"/>
</dbReference>
<protein>
    <recommendedName>
        <fullName evidence="2">non-specific serine/threonine protein kinase</fullName>
        <ecNumber evidence="2">2.7.11.1</ecNumber>
    </recommendedName>
</protein>
<dbReference type="GO" id="GO:0005938">
    <property type="term" value="C:cell cortex"/>
    <property type="evidence" value="ECO:0007669"/>
    <property type="project" value="UniProtKB-ARBA"/>
</dbReference>
<reference evidence="13 14" key="1">
    <citation type="journal article" date="2023" name="G3 (Bethesda)">
        <title>A high-quality reference genome for the fission yeast Schizosaccharomyces osmophilus.</title>
        <authorList>
            <person name="Jia G.S."/>
            <person name="Zhang W.C."/>
            <person name="Liang Y."/>
            <person name="Liu X.H."/>
            <person name="Rhind N."/>
            <person name="Pidoux A."/>
            <person name="Brysch-Herzberg M."/>
            <person name="Du L.L."/>
        </authorList>
    </citation>
    <scope>NUCLEOTIDE SEQUENCE [LARGE SCALE GENOMIC DNA]</scope>
    <source>
        <strain evidence="13 14">CBS 15793</strain>
    </source>
</reference>
<keyword evidence="8" id="KW-0067">ATP-binding</keyword>
<organism evidence="13 14">
    <name type="scientific">Schizosaccharomyces osmophilus</name>
    <dbReference type="NCBI Taxonomy" id="2545709"/>
    <lineage>
        <taxon>Eukaryota</taxon>
        <taxon>Fungi</taxon>
        <taxon>Dikarya</taxon>
        <taxon>Ascomycota</taxon>
        <taxon>Taphrinomycotina</taxon>
        <taxon>Schizosaccharomycetes</taxon>
        <taxon>Schizosaccharomycetales</taxon>
        <taxon>Schizosaccharomycetaceae</taxon>
        <taxon>Schizosaccharomyces</taxon>
    </lineage>
</organism>